<evidence type="ECO:0000313" key="1">
    <source>
        <dbReference type="EMBL" id="PWJ94843.1"/>
    </source>
</evidence>
<dbReference type="GO" id="GO:0016787">
    <property type="term" value="F:hydrolase activity"/>
    <property type="evidence" value="ECO:0007669"/>
    <property type="project" value="UniProtKB-KW"/>
</dbReference>
<organism evidence="1 2">
    <name type="scientific">Rhizobium loti</name>
    <name type="common">Mesorhizobium loti</name>
    <dbReference type="NCBI Taxonomy" id="381"/>
    <lineage>
        <taxon>Bacteria</taxon>
        <taxon>Pseudomonadati</taxon>
        <taxon>Pseudomonadota</taxon>
        <taxon>Alphaproteobacteria</taxon>
        <taxon>Hyphomicrobiales</taxon>
        <taxon>Phyllobacteriaceae</taxon>
        <taxon>Mesorhizobium</taxon>
    </lineage>
</organism>
<dbReference type="Gene3D" id="3.40.630.40">
    <property type="entry name" value="Zn-dependent exopeptidases"/>
    <property type="match status" value="1"/>
</dbReference>
<sequence length="289" mass="32480">MWRTGPVRPLRAFQWIANKPIFNNTSNGSSAGWTIKLGASPVIGTAIHSGCDVGPVCQSLLSISNADRLREEDPFTEQFIADFPTQLIVHRSRFQVDLNRAREAAIYLSPDQSWGLNVWREPPAEKIVNESLAFHDAFYAELKRVLVDVEKRYGRFVLVDVHSYNHRREGPQGAPASQDGAPDINIGTFSMDRERWAPVVDAFIEALRGQRLDGEPIDVRENVSFQGEGEQTRFVHANFPQTGCAIAVEFKKIFMDEWSGDPDWSAIERLRAMLASTVPVLAEALRAMR</sequence>
<dbReference type="InterPro" id="IPR007709">
    <property type="entry name" value="N-FG_amidohydro"/>
</dbReference>
<protein>
    <submittedName>
        <fullName evidence="1">N-formylglutamate amidohydrolase</fullName>
    </submittedName>
</protein>
<dbReference type="AlphaFoldDB" id="A0A8E2WI35"/>
<accession>A0A8E2WI35</accession>
<name>A0A8E2WI35_RHILI</name>
<comment type="caution">
    <text evidence="1">The sequence shown here is derived from an EMBL/GenBank/DDBJ whole genome shotgun (WGS) entry which is preliminary data.</text>
</comment>
<dbReference type="Proteomes" id="UP000245631">
    <property type="component" value="Unassembled WGS sequence"/>
</dbReference>
<keyword evidence="1" id="KW-0378">Hydrolase</keyword>
<gene>
    <name evidence="1" type="ORF">C8D77_1011529</name>
</gene>
<dbReference type="Pfam" id="PF05013">
    <property type="entry name" value="FGase"/>
    <property type="match status" value="1"/>
</dbReference>
<dbReference type="EMBL" id="QGGH01000001">
    <property type="protein sequence ID" value="PWJ94843.1"/>
    <property type="molecule type" value="Genomic_DNA"/>
</dbReference>
<reference evidence="1 2" key="1">
    <citation type="submission" date="2018-05" db="EMBL/GenBank/DDBJ databases">
        <title>Genomic Encyclopedia of Type Strains, Phase IV (KMG-IV): sequencing the most valuable type-strain genomes for metagenomic binning, comparative biology and taxonomic classification.</title>
        <authorList>
            <person name="Goeker M."/>
        </authorList>
    </citation>
    <scope>NUCLEOTIDE SEQUENCE [LARGE SCALE GENOMIC DNA]</scope>
    <source>
        <strain evidence="1 2">DSM 2626</strain>
    </source>
</reference>
<proteinExistence type="predicted"/>
<dbReference type="SUPFAM" id="SSF53187">
    <property type="entry name" value="Zn-dependent exopeptidases"/>
    <property type="match status" value="1"/>
</dbReference>
<evidence type="ECO:0000313" key="2">
    <source>
        <dbReference type="Proteomes" id="UP000245631"/>
    </source>
</evidence>